<dbReference type="GO" id="GO:0008610">
    <property type="term" value="P:lipid biosynthetic process"/>
    <property type="evidence" value="ECO:0007669"/>
    <property type="project" value="InterPro"/>
</dbReference>
<dbReference type="PANTHER" id="PTHR11863">
    <property type="entry name" value="STEROL DESATURASE"/>
    <property type="match status" value="1"/>
</dbReference>
<dbReference type="EMBL" id="JAAMOW010000001">
    <property type="protein sequence ID" value="NGY03733.1"/>
    <property type="molecule type" value="Genomic_DNA"/>
</dbReference>
<dbReference type="Pfam" id="PF04116">
    <property type="entry name" value="FA_hydroxylase"/>
    <property type="match status" value="1"/>
</dbReference>
<dbReference type="InterPro" id="IPR006694">
    <property type="entry name" value="Fatty_acid_hydroxylase"/>
</dbReference>
<dbReference type="Proteomes" id="UP000472676">
    <property type="component" value="Unassembled WGS sequence"/>
</dbReference>
<comment type="caution">
    <text evidence="7">The sequence shown here is derived from an EMBL/GenBank/DDBJ whole genome shotgun (WGS) entry which is preliminary data.</text>
</comment>
<evidence type="ECO:0000256" key="5">
    <source>
        <dbReference type="SAM" id="Phobius"/>
    </source>
</evidence>
<feature type="transmembrane region" description="Helical" evidence="5">
    <location>
        <begin position="35"/>
        <end position="54"/>
    </location>
</feature>
<keyword evidence="3 5" id="KW-1133">Transmembrane helix</keyword>
<sequence length="261" mass="29393">MDAVDLFGLLIPVTFFVMLAAEARWPARAFPPRRGWRWLGIGFLFLLAAASSFVPLLLPTPWMTTHRLIDGSDLGIGAGIVVGWIVLSFCNYLWHRNVHRVDWLWRGFHQMHHSADRVDIAGSAIFHPLEMVVFVTISTTVTTLILGLQPVAAAAVGYVAAFYSIFQHWNVRTPVWLGYWIQRPESHCLHHERGVQNFNYADFPLWDLLFGTFRNLPDWQGDAGFGEPASRQYGAMLVWRDVNLGQYGSASRGVAPHGPPA</sequence>
<organism evidence="7 8">
    <name type="scientific">Solimonas terrae</name>
    <dbReference type="NCBI Taxonomy" id="1396819"/>
    <lineage>
        <taxon>Bacteria</taxon>
        <taxon>Pseudomonadati</taxon>
        <taxon>Pseudomonadota</taxon>
        <taxon>Gammaproteobacteria</taxon>
        <taxon>Nevskiales</taxon>
        <taxon>Nevskiaceae</taxon>
        <taxon>Solimonas</taxon>
    </lineage>
</organism>
<reference evidence="7 8" key="1">
    <citation type="journal article" date="2014" name="Int. J. Syst. Evol. Microbiol.">
        <title>Solimonas terrae sp. nov., isolated from soil.</title>
        <authorList>
            <person name="Kim S.J."/>
            <person name="Moon J.Y."/>
            <person name="Weon H.Y."/>
            <person name="Ahn J.H."/>
            <person name="Chen W.M."/>
            <person name="Kwon S.W."/>
        </authorList>
    </citation>
    <scope>NUCLEOTIDE SEQUENCE [LARGE SCALE GENOMIC DNA]</scope>
    <source>
        <strain evidence="7 8">KIS83-12</strain>
    </source>
</reference>
<evidence type="ECO:0000256" key="4">
    <source>
        <dbReference type="ARBA" id="ARBA00023136"/>
    </source>
</evidence>
<feature type="transmembrane region" description="Helical" evidence="5">
    <location>
        <begin position="74"/>
        <end position="94"/>
    </location>
</feature>
<dbReference type="RefSeq" id="WP_166251459.1">
    <property type="nucleotide sequence ID" value="NZ_JAAMOW010000001.1"/>
</dbReference>
<evidence type="ECO:0000256" key="1">
    <source>
        <dbReference type="ARBA" id="ARBA00004370"/>
    </source>
</evidence>
<dbReference type="GO" id="GO:0016020">
    <property type="term" value="C:membrane"/>
    <property type="evidence" value="ECO:0007669"/>
    <property type="project" value="UniProtKB-SubCell"/>
</dbReference>
<accession>A0A6M2BNX5</accession>
<evidence type="ECO:0000313" key="8">
    <source>
        <dbReference type="Proteomes" id="UP000472676"/>
    </source>
</evidence>
<comment type="subcellular location">
    <subcellularLocation>
        <location evidence="1">Membrane</location>
    </subcellularLocation>
</comment>
<gene>
    <name evidence="7" type="ORF">G7Y85_03070</name>
</gene>
<evidence type="ECO:0000256" key="2">
    <source>
        <dbReference type="ARBA" id="ARBA00022692"/>
    </source>
</evidence>
<feature type="transmembrane region" description="Helical" evidence="5">
    <location>
        <begin position="6"/>
        <end position="23"/>
    </location>
</feature>
<evidence type="ECO:0000259" key="6">
    <source>
        <dbReference type="Pfam" id="PF04116"/>
    </source>
</evidence>
<dbReference type="InterPro" id="IPR050307">
    <property type="entry name" value="Sterol_Desaturase_Related"/>
</dbReference>
<keyword evidence="4 5" id="KW-0472">Membrane</keyword>
<protein>
    <submittedName>
        <fullName evidence="7">Sterol desaturase family protein</fullName>
    </submittedName>
</protein>
<dbReference type="AlphaFoldDB" id="A0A6M2BNX5"/>
<name>A0A6M2BNX5_9GAMM</name>
<evidence type="ECO:0000313" key="7">
    <source>
        <dbReference type="EMBL" id="NGY03733.1"/>
    </source>
</evidence>
<proteinExistence type="predicted"/>
<dbReference type="GO" id="GO:0016491">
    <property type="term" value="F:oxidoreductase activity"/>
    <property type="evidence" value="ECO:0007669"/>
    <property type="project" value="InterPro"/>
</dbReference>
<keyword evidence="8" id="KW-1185">Reference proteome</keyword>
<keyword evidence="2 5" id="KW-0812">Transmembrane</keyword>
<feature type="domain" description="Fatty acid hydroxylase" evidence="6">
    <location>
        <begin position="81"/>
        <end position="212"/>
    </location>
</feature>
<evidence type="ECO:0000256" key="3">
    <source>
        <dbReference type="ARBA" id="ARBA00022989"/>
    </source>
</evidence>
<feature type="transmembrane region" description="Helical" evidence="5">
    <location>
        <begin position="143"/>
        <end position="166"/>
    </location>
</feature>
<dbReference type="GO" id="GO:0005506">
    <property type="term" value="F:iron ion binding"/>
    <property type="evidence" value="ECO:0007669"/>
    <property type="project" value="InterPro"/>
</dbReference>